<name>G4ZE76_PHYSP</name>
<gene>
    <name evidence="1" type="ORF">PHYSODRAFT_500889</name>
</gene>
<dbReference type="GeneID" id="20657898"/>
<sequence>MAQSSHRLCQNWRRKNPKGSMAPMIELCDGRLYDQLDIATLPARDMVILCDSQVDSRPGASG</sequence>
<protein>
    <submittedName>
        <fullName evidence="1">Uncharacterized protein</fullName>
    </submittedName>
</protein>
<evidence type="ECO:0000313" key="1">
    <source>
        <dbReference type="EMBL" id="EGZ17427.1"/>
    </source>
</evidence>
<evidence type="ECO:0000313" key="2">
    <source>
        <dbReference type="Proteomes" id="UP000002640"/>
    </source>
</evidence>
<dbReference type="InParanoid" id="G4ZE76"/>
<dbReference type="Proteomes" id="UP000002640">
    <property type="component" value="Unassembled WGS sequence"/>
</dbReference>
<dbReference type="AlphaFoldDB" id="G4ZE76"/>
<dbReference type="RefSeq" id="XP_009526485.1">
    <property type="nucleotide sequence ID" value="XM_009528190.1"/>
</dbReference>
<keyword evidence="2" id="KW-1185">Reference proteome</keyword>
<organism evidence="1 2">
    <name type="scientific">Phytophthora sojae (strain P6497)</name>
    <name type="common">Soybean stem and root rot agent</name>
    <name type="synonym">Phytophthora megasperma f. sp. glycines</name>
    <dbReference type="NCBI Taxonomy" id="1094619"/>
    <lineage>
        <taxon>Eukaryota</taxon>
        <taxon>Sar</taxon>
        <taxon>Stramenopiles</taxon>
        <taxon>Oomycota</taxon>
        <taxon>Peronosporomycetes</taxon>
        <taxon>Peronosporales</taxon>
        <taxon>Peronosporaceae</taxon>
        <taxon>Phytophthora</taxon>
    </lineage>
</organism>
<reference evidence="1 2" key="1">
    <citation type="journal article" date="2006" name="Science">
        <title>Phytophthora genome sequences uncover evolutionary origins and mechanisms of pathogenesis.</title>
        <authorList>
            <person name="Tyler B.M."/>
            <person name="Tripathy S."/>
            <person name="Zhang X."/>
            <person name="Dehal P."/>
            <person name="Jiang R.H."/>
            <person name="Aerts A."/>
            <person name="Arredondo F.D."/>
            <person name="Baxter L."/>
            <person name="Bensasson D."/>
            <person name="Beynon J.L."/>
            <person name="Chapman J."/>
            <person name="Damasceno C.M."/>
            <person name="Dorrance A.E."/>
            <person name="Dou D."/>
            <person name="Dickerman A.W."/>
            <person name="Dubchak I.L."/>
            <person name="Garbelotto M."/>
            <person name="Gijzen M."/>
            <person name="Gordon S.G."/>
            <person name="Govers F."/>
            <person name="Grunwald N.J."/>
            <person name="Huang W."/>
            <person name="Ivors K.L."/>
            <person name="Jones R.W."/>
            <person name="Kamoun S."/>
            <person name="Krampis K."/>
            <person name="Lamour K.H."/>
            <person name="Lee M.K."/>
            <person name="McDonald W.H."/>
            <person name="Medina M."/>
            <person name="Meijer H.J."/>
            <person name="Nordberg E.K."/>
            <person name="Maclean D.J."/>
            <person name="Ospina-Giraldo M.D."/>
            <person name="Morris P.F."/>
            <person name="Phuntumart V."/>
            <person name="Putnam N.H."/>
            <person name="Rash S."/>
            <person name="Rose J.K."/>
            <person name="Sakihama Y."/>
            <person name="Salamov A.A."/>
            <person name="Savidor A."/>
            <person name="Scheuring C.F."/>
            <person name="Smith B.M."/>
            <person name="Sobral B.W."/>
            <person name="Terry A."/>
            <person name="Torto-Alalibo T.A."/>
            <person name="Win J."/>
            <person name="Xu Z."/>
            <person name="Zhang H."/>
            <person name="Grigoriev I.V."/>
            <person name="Rokhsar D.S."/>
            <person name="Boore J.L."/>
        </authorList>
    </citation>
    <scope>NUCLEOTIDE SEQUENCE [LARGE SCALE GENOMIC DNA]</scope>
    <source>
        <strain evidence="1 2">P6497</strain>
    </source>
</reference>
<dbReference type="EMBL" id="JH159154">
    <property type="protein sequence ID" value="EGZ17427.1"/>
    <property type="molecule type" value="Genomic_DNA"/>
</dbReference>
<dbReference type="KEGG" id="psoj:PHYSODRAFT_500889"/>
<proteinExistence type="predicted"/>
<accession>G4ZE76</accession>